<accession>A0A9P4NFI7</accession>
<evidence type="ECO:0000313" key="4">
    <source>
        <dbReference type="Proteomes" id="UP000800235"/>
    </source>
</evidence>
<organism evidence="3 4">
    <name type="scientific">Tothia fuscella</name>
    <dbReference type="NCBI Taxonomy" id="1048955"/>
    <lineage>
        <taxon>Eukaryota</taxon>
        <taxon>Fungi</taxon>
        <taxon>Dikarya</taxon>
        <taxon>Ascomycota</taxon>
        <taxon>Pezizomycotina</taxon>
        <taxon>Dothideomycetes</taxon>
        <taxon>Pleosporomycetidae</taxon>
        <taxon>Venturiales</taxon>
        <taxon>Cylindrosympodiaceae</taxon>
        <taxon>Tothia</taxon>
    </lineage>
</organism>
<dbReference type="Gene3D" id="2.60.120.200">
    <property type="match status" value="1"/>
</dbReference>
<evidence type="ECO:0000313" key="3">
    <source>
        <dbReference type="EMBL" id="KAF2419021.1"/>
    </source>
</evidence>
<name>A0A9P4NFI7_9PEZI</name>
<evidence type="ECO:0000256" key="1">
    <source>
        <dbReference type="SAM" id="SignalP"/>
    </source>
</evidence>
<dbReference type="InterPro" id="IPR000757">
    <property type="entry name" value="Beta-glucanase-like"/>
</dbReference>
<keyword evidence="4" id="KW-1185">Reference proteome</keyword>
<sequence length="232" mass="25272">MWLQILLLAGVVKIESNIQLPPGRTYRWGPTHNGAARMDRAHAIVSSETLTITAQPVNGQPPAGHGGKQIAIKYLSGAVHGKKQLTVTPGGGFDFVGSFRATTTKGTWPAFWLTAVKGWPPEIDLAEWKGSGKISFNTFNASNQVASKNIDFPRPESFHDIKTELRDKNGKDVEVKFHMDGQLVATQVGRGYVGQAFWLIVNLQMEGSSGAPGPSKNTTYAMKNLHVISYNK</sequence>
<dbReference type="Proteomes" id="UP000800235">
    <property type="component" value="Unassembled WGS sequence"/>
</dbReference>
<dbReference type="SUPFAM" id="SSF49899">
    <property type="entry name" value="Concanavalin A-like lectins/glucanases"/>
    <property type="match status" value="1"/>
</dbReference>
<protein>
    <recommendedName>
        <fullName evidence="2">GH16 domain-containing protein</fullName>
    </recommendedName>
</protein>
<proteinExistence type="predicted"/>
<reference evidence="3" key="1">
    <citation type="journal article" date="2020" name="Stud. Mycol.">
        <title>101 Dothideomycetes genomes: a test case for predicting lifestyles and emergence of pathogens.</title>
        <authorList>
            <person name="Haridas S."/>
            <person name="Albert R."/>
            <person name="Binder M."/>
            <person name="Bloem J."/>
            <person name="Labutti K."/>
            <person name="Salamov A."/>
            <person name="Andreopoulos B."/>
            <person name="Baker S."/>
            <person name="Barry K."/>
            <person name="Bills G."/>
            <person name="Bluhm B."/>
            <person name="Cannon C."/>
            <person name="Castanera R."/>
            <person name="Culley D."/>
            <person name="Daum C."/>
            <person name="Ezra D."/>
            <person name="Gonzalez J."/>
            <person name="Henrissat B."/>
            <person name="Kuo A."/>
            <person name="Liang C."/>
            <person name="Lipzen A."/>
            <person name="Lutzoni F."/>
            <person name="Magnuson J."/>
            <person name="Mondo S."/>
            <person name="Nolan M."/>
            <person name="Ohm R."/>
            <person name="Pangilinan J."/>
            <person name="Park H.-J."/>
            <person name="Ramirez L."/>
            <person name="Alfaro M."/>
            <person name="Sun H."/>
            <person name="Tritt A."/>
            <person name="Yoshinaga Y."/>
            <person name="Zwiers L.-H."/>
            <person name="Turgeon B."/>
            <person name="Goodwin S."/>
            <person name="Spatafora J."/>
            <person name="Crous P."/>
            <person name="Grigoriev I."/>
        </authorList>
    </citation>
    <scope>NUCLEOTIDE SEQUENCE</scope>
    <source>
        <strain evidence="3">CBS 130266</strain>
    </source>
</reference>
<dbReference type="EMBL" id="MU007120">
    <property type="protein sequence ID" value="KAF2419021.1"/>
    <property type="molecule type" value="Genomic_DNA"/>
</dbReference>
<gene>
    <name evidence="3" type="ORF">EJ08DRAFT_673350</name>
</gene>
<keyword evidence="1" id="KW-0732">Signal</keyword>
<dbReference type="OrthoDB" id="4524534at2759"/>
<evidence type="ECO:0000259" key="2">
    <source>
        <dbReference type="PROSITE" id="PS51762"/>
    </source>
</evidence>
<feature type="chain" id="PRO_5040363626" description="GH16 domain-containing protein" evidence="1">
    <location>
        <begin position="17"/>
        <end position="232"/>
    </location>
</feature>
<dbReference type="GO" id="GO:0004553">
    <property type="term" value="F:hydrolase activity, hydrolyzing O-glycosyl compounds"/>
    <property type="evidence" value="ECO:0007669"/>
    <property type="project" value="InterPro"/>
</dbReference>
<dbReference type="PROSITE" id="PS51762">
    <property type="entry name" value="GH16_2"/>
    <property type="match status" value="1"/>
</dbReference>
<dbReference type="InterPro" id="IPR013320">
    <property type="entry name" value="ConA-like_dom_sf"/>
</dbReference>
<dbReference type="AlphaFoldDB" id="A0A9P4NFI7"/>
<feature type="domain" description="GH16" evidence="2">
    <location>
        <begin position="13"/>
        <end position="232"/>
    </location>
</feature>
<comment type="caution">
    <text evidence="3">The sequence shown here is derived from an EMBL/GenBank/DDBJ whole genome shotgun (WGS) entry which is preliminary data.</text>
</comment>
<feature type="signal peptide" evidence="1">
    <location>
        <begin position="1"/>
        <end position="16"/>
    </location>
</feature>
<dbReference type="GO" id="GO:0005975">
    <property type="term" value="P:carbohydrate metabolic process"/>
    <property type="evidence" value="ECO:0007669"/>
    <property type="project" value="InterPro"/>
</dbReference>